<reference evidence="1" key="1">
    <citation type="journal article" date="2020" name="mSystems">
        <title>Genome- and Community-Level Interaction Insights into Carbon Utilization and Element Cycling Functions of Hydrothermarchaeota in Hydrothermal Sediment.</title>
        <authorList>
            <person name="Zhou Z."/>
            <person name="Liu Y."/>
            <person name="Xu W."/>
            <person name="Pan J."/>
            <person name="Luo Z.H."/>
            <person name="Li M."/>
        </authorList>
    </citation>
    <scope>NUCLEOTIDE SEQUENCE [LARGE SCALE GENOMIC DNA]</scope>
    <source>
        <strain evidence="1">HyVt-380</strain>
    </source>
</reference>
<dbReference type="PANTHER" id="PTHR34219:SF3">
    <property type="entry name" value="BLL7967 PROTEIN"/>
    <property type="match status" value="1"/>
</dbReference>
<proteinExistence type="predicted"/>
<dbReference type="AlphaFoldDB" id="A0A7C1VRX3"/>
<dbReference type="PANTHER" id="PTHR34219">
    <property type="entry name" value="IRON-REGULATED INNER MEMBRANE PROTEIN-RELATED"/>
    <property type="match status" value="1"/>
</dbReference>
<comment type="caution">
    <text evidence="1">The sequence shown here is derived from an EMBL/GenBank/DDBJ whole genome shotgun (WGS) entry which is preliminary data.</text>
</comment>
<name>A0A7C1VRX3_9GAMM</name>
<gene>
    <name evidence="1" type="ORF">ENI26_06360</name>
</gene>
<dbReference type="EMBL" id="DRHY01000139">
    <property type="protein sequence ID" value="HEC73981.1"/>
    <property type="molecule type" value="Genomic_DNA"/>
</dbReference>
<protein>
    <submittedName>
        <fullName evidence="1">PepSY domain-containing protein</fullName>
    </submittedName>
</protein>
<organism evidence="1">
    <name type="scientific">Methylophaga aminisulfidivorans</name>
    <dbReference type="NCBI Taxonomy" id="230105"/>
    <lineage>
        <taxon>Bacteria</taxon>
        <taxon>Pseudomonadati</taxon>
        <taxon>Pseudomonadota</taxon>
        <taxon>Gammaproteobacteria</taxon>
        <taxon>Thiotrichales</taxon>
        <taxon>Piscirickettsiaceae</taxon>
        <taxon>Methylophaga</taxon>
    </lineage>
</organism>
<dbReference type="InterPro" id="IPR005625">
    <property type="entry name" value="PepSY-ass_TM"/>
</dbReference>
<evidence type="ECO:0000313" key="1">
    <source>
        <dbReference type="EMBL" id="HEC73981.1"/>
    </source>
</evidence>
<accession>A0A7C1VRX3</accession>
<sequence>MGVLKMKSMRHWIWIHKWSSLVSTIFLLMLSLTGLPLIFDHQINEWLDGEIKPSAVPEDHPRMSLDRIMQIAISEYPDKQGMFVSQERDDDRVWFVTLAPAPLSEDGIVQVAVDARTGEILAQPDLYGGVMNFIETLHTDMFLGFPGMFFLGVMGIMLILALISGIFIYAPHARRAGFTNVRKSKSRYLSWLDVHNALGIVTFMWFLVIGATGVINAWEDILIKQWQTNNLAVLLEPYKNSQKPADNGSIQAALTAAEKTEPERKVQFIAFPGTNFSSPHHYGVYMRGNTAATERMSKPILIDTQTTEVTASSDMPWYLKALQLSRPLHFGDFGGLTMQLLWTVLNLMTLIVLVSGLYLWCKKWNLKDTQPKIDSKTILNN</sequence>
<dbReference type="Proteomes" id="UP000886384">
    <property type="component" value="Unassembled WGS sequence"/>
</dbReference>
<dbReference type="Pfam" id="PF03929">
    <property type="entry name" value="PepSY_TM"/>
    <property type="match status" value="1"/>
</dbReference>